<accession>A0ABW7GJT8</accession>
<reference evidence="2 3" key="1">
    <citation type="submission" date="2024-08" db="EMBL/GenBank/DDBJ databases">
        <authorList>
            <person name="Lu H."/>
        </authorList>
    </citation>
    <scope>NUCLEOTIDE SEQUENCE [LARGE SCALE GENOMIC DNA]</scope>
    <source>
        <strain evidence="2 3">DXS20W</strain>
    </source>
</reference>
<evidence type="ECO:0008006" key="4">
    <source>
        <dbReference type="Google" id="ProtNLM"/>
    </source>
</evidence>
<feature type="transmembrane region" description="Helical" evidence="1">
    <location>
        <begin position="29"/>
        <end position="47"/>
    </location>
</feature>
<dbReference type="Proteomes" id="UP001606302">
    <property type="component" value="Unassembled WGS sequence"/>
</dbReference>
<evidence type="ECO:0000256" key="1">
    <source>
        <dbReference type="SAM" id="Phobius"/>
    </source>
</evidence>
<keyword evidence="1" id="KW-1133">Transmembrane helix</keyword>
<comment type="caution">
    <text evidence="2">The sequence shown here is derived from an EMBL/GenBank/DDBJ whole genome shotgun (WGS) entry which is preliminary data.</text>
</comment>
<organism evidence="2 3">
    <name type="scientific">Pelomonas lactea</name>
    <dbReference type="NCBI Taxonomy" id="3299030"/>
    <lineage>
        <taxon>Bacteria</taxon>
        <taxon>Pseudomonadati</taxon>
        <taxon>Pseudomonadota</taxon>
        <taxon>Betaproteobacteria</taxon>
        <taxon>Burkholderiales</taxon>
        <taxon>Sphaerotilaceae</taxon>
        <taxon>Roseateles</taxon>
    </lineage>
</organism>
<dbReference type="RefSeq" id="WP_394510943.1">
    <property type="nucleotide sequence ID" value="NZ_JBIGHX010000003.1"/>
</dbReference>
<evidence type="ECO:0000313" key="3">
    <source>
        <dbReference type="Proteomes" id="UP001606302"/>
    </source>
</evidence>
<keyword evidence="1" id="KW-0812">Transmembrane</keyword>
<sequence length="48" mass="5253">MYCECIYEGGTRCDIEFAQEEKGGRRESWFGVFLAVALALSAAQAFGA</sequence>
<name>A0ABW7GJT8_9BURK</name>
<dbReference type="EMBL" id="JBIGHX010000003">
    <property type="protein sequence ID" value="MFG6462071.1"/>
    <property type="molecule type" value="Genomic_DNA"/>
</dbReference>
<gene>
    <name evidence="2" type="ORF">ACG04Q_10860</name>
</gene>
<proteinExistence type="predicted"/>
<evidence type="ECO:0000313" key="2">
    <source>
        <dbReference type="EMBL" id="MFG6462071.1"/>
    </source>
</evidence>
<keyword evidence="1" id="KW-0472">Membrane</keyword>
<protein>
    <recommendedName>
        <fullName evidence="4">EGF-like domain-containing protein</fullName>
    </recommendedName>
</protein>
<keyword evidence="3" id="KW-1185">Reference proteome</keyword>